<dbReference type="InterPro" id="IPR036291">
    <property type="entry name" value="NAD(P)-bd_dom_sf"/>
</dbReference>
<dbReference type="Gene3D" id="3.40.50.720">
    <property type="entry name" value="NAD(P)-binding Rossmann-like Domain"/>
    <property type="match status" value="1"/>
</dbReference>
<dbReference type="Proteomes" id="UP000022141">
    <property type="component" value="Unassembled WGS sequence"/>
</dbReference>
<dbReference type="SUPFAM" id="SSF51735">
    <property type="entry name" value="NAD(P)-binding Rossmann-fold domains"/>
    <property type="match status" value="1"/>
</dbReference>
<dbReference type="PANTHER" id="PTHR13812:SF19">
    <property type="entry name" value="KETIMINE REDUCTASE MU-CRYSTALLIN"/>
    <property type="match status" value="1"/>
</dbReference>
<dbReference type="AlphaFoldDB" id="A0A011PQ46"/>
<dbReference type="EMBL" id="JEMY01000015">
    <property type="protein sequence ID" value="EXI89556.1"/>
    <property type="molecule type" value="Genomic_DNA"/>
</dbReference>
<comment type="similarity">
    <text evidence="1">Belongs to the ornithine cyclodeaminase/mu-crystallin family.</text>
</comment>
<proteinExistence type="inferred from homology"/>
<dbReference type="InterPro" id="IPR003462">
    <property type="entry name" value="ODC_Mu_crystall"/>
</dbReference>
<name>A0A011PQ46_ACCRE</name>
<reference evidence="2" key="1">
    <citation type="submission" date="2014-02" db="EMBL/GenBank/DDBJ databases">
        <title>Expanding our view of genomic diversity in Candidatus Accumulibacter clades.</title>
        <authorList>
            <person name="Skennerton C.T."/>
            <person name="Barr J.J."/>
            <person name="Slater F.R."/>
            <person name="Bond P.L."/>
            <person name="Tyson G.W."/>
        </authorList>
    </citation>
    <scope>NUCLEOTIDE SEQUENCE [LARGE SCALE GENOMIC DNA]</scope>
</reference>
<accession>A0A011PQ46</accession>
<dbReference type="GO" id="GO:0005737">
    <property type="term" value="C:cytoplasm"/>
    <property type="evidence" value="ECO:0007669"/>
    <property type="project" value="TreeGrafter"/>
</dbReference>
<evidence type="ECO:0000313" key="3">
    <source>
        <dbReference type="Proteomes" id="UP000022141"/>
    </source>
</evidence>
<dbReference type="eggNOG" id="COG2423">
    <property type="taxonomic scope" value="Bacteria"/>
</dbReference>
<dbReference type="STRING" id="1454004.AW11_01423"/>
<dbReference type="FunFam" id="3.40.50.720:FF:000311">
    <property type="entry name" value="Ornithine cyclodeaminase"/>
    <property type="match status" value="1"/>
</dbReference>
<dbReference type="PATRIC" id="fig|1454004.3.peg.1465"/>
<dbReference type="Gene3D" id="3.30.1780.10">
    <property type="entry name" value="ornithine cyclodeaminase, domain 1"/>
    <property type="match status" value="1"/>
</dbReference>
<comment type="caution">
    <text evidence="2">The sequence shown here is derived from an EMBL/GenBank/DDBJ whole genome shotgun (WGS) entry which is preliminary data.</text>
</comment>
<dbReference type="PANTHER" id="PTHR13812">
    <property type="entry name" value="KETIMINE REDUCTASE MU-CRYSTALLIN"/>
    <property type="match status" value="1"/>
</dbReference>
<dbReference type="PIRSF" id="PIRSF001439">
    <property type="entry name" value="CryM"/>
    <property type="match status" value="1"/>
</dbReference>
<dbReference type="InterPro" id="IPR023401">
    <property type="entry name" value="ODC_N"/>
</dbReference>
<evidence type="ECO:0000256" key="1">
    <source>
        <dbReference type="ARBA" id="ARBA00008903"/>
    </source>
</evidence>
<sequence>MALFLSEKDVEQLLTMPLALEAVEAAHRQLSTTTACDVPRQRTRLPQTTLHILQGALPQLDAIGYKAYTSNRSGVRFLVHLFQASTGRLQAVIEADRLGMMRTGAASGVATRWLARADAQVAGVFGAGWQAEGHIEAIAAVRPLRRVKVYARRADRLAAFCTRLAERLGIEIVAAASPEEVVRGSDIVSTVTTASAPLFAAEWLSPGTHVNGAGSNSLIRREIGEDVLKRCSAIVVDSVQTALCEAGDLLPLLEKGRLQARSLIELGDVICGRHAGRSTADEITLFESQGMAVQDLALAVRLEALARERGLGLELPYGG</sequence>
<dbReference type="GO" id="GO:0019752">
    <property type="term" value="P:carboxylic acid metabolic process"/>
    <property type="evidence" value="ECO:0007669"/>
    <property type="project" value="UniProtKB-ARBA"/>
</dbReference>
<gene>
    <name evidence="2" type="ORF">AW11_01423</name>
</gene>
<evidence type="ECO:0000313" key="2">
    <source>
        <dbReference type="EMBL" id="EXI89556.1"/>
    </source>
</evidence>
<dbReference type="Pfam" id="PF02423">
    <property type="entry name" value="OCD_Mu_crystall"/>
    <property type="match status" value="1"/>
</dbReference>
<dbReference type="GO" id="GO:0016491">
    <property type="term" value="F:oxidoreductase activity"/>
    <property type="evidence" value="ECO:0007669"/>
    <property type="project" value="UniProtKB-ARBA"/>
</dbReference>
<protein>
    <submittedName>
        <fullName evidence="2">Ornithine cyclodeaminase</fullName>
    </submittedName>
</protein>
<organism evidence="2 3">
    <name type="scientific">Accumulibacter regalis</name>
    <dbReference type="NCBI Taxonomy" id="522306"/>
    <lineage>
        <taxon>Bacteria</taxon>
        <taxon>Pseudomonadati</taxon>
        <taxon>Pseudomonadota</taxon>
        <taxon>Betaproteobacteria</taxon>
        <taxon>Candidatus Accumulibacter</taxon>
    </lineage>
</organism>
<keyword evidence="3" id="KW-1185">Reference proteome</keyword>